<evidence type="ECO:0000313" key="3">
    <source>
        <dbReference type="Proteomes" id="UP000031368"/>
    </source>
</evidence>
<protein>
    <recommendedName>
        <fullName evidence="1">DUF6538 domain-containing protein</fullName>
    </recommendedName>
</protein>
<feature type="domain" description="DUF6538" evidence="1">
    <location>
        <begin position="9"/>
        <end position="60"/>
    </location>
</feature>
<name>A0A0B4X0X6_9HYPH</name>
<dbReference type="EMBL" id="CP006877">
    <property type="protein sequence ID" value="AJD40207.1"/>
    <property type="molecule type" value="Genomic_DNA"/>
</dbReference>
<proteinExistence type="predicted"/>
<dbReference type="AlphaFoldDB" id="A0A0B4X0X6"/>
<organism evidence="2 3">
    <name type="scientific">Rhizobium gallicum bv. gallicum R602sp</name>
    <dbReference type="NCBI Taxonomy" id="1041138"/>
    <lineage>
        <taxon>Bacteria</taxon>
        <taxon>Pseudomonadati</taxon>
        <taxon>Pseudomonadota</taxon>
        <taxon>Alphaproteobacteria</taxon>
        <taxon>Hyphomicrobiales</taxon>
        <taxon>Rhizobiaceae</taxon>
        <taxon>Rhizobium/Agrobacterium group</taxon>
        <taxon>Rhizobium</taxon>
    </lineage>
</organism>
<dbReference type="HOGENOM" id="CLU_1757344_0_0_5"/>
<evidence type="ECO:0000313" key="2">
    <source>
        <dbReference type="EMBL" id="AJD40207.1"/>
    </source>
</evidence>
<keyword evidence="3" id="KW-1185">Reference proteome</keyword>
<dbReference type="RefSeq" id="WP_223843971.1">
    <property type="nucleotide sequence ID" value="NZ_CP006877.1"/>
</dbReference>
<reference evidence="2 3" key="1">
    <citation type="submission" date="2013-11" db="EMBL/GenBank/DDBJ databases">
        <title>Complete genome sequence of Rhizobium gallicum bv. gallicum R602.</title>
        <authorList>
            <person name="Bustos P."/>
            <person name="Santamaria R.I."/>
            <person name="Lozano L."/>
            <person name="Acosta J.L."/>
            <person name="Ormeno-Orrillo E."/>
            <person name="Rogel M.A."/>
            <person name="Romero D."/>
            <person name="Cevallos M.A."/>
            <person name="Martinez-Romero E."/>
            <person name="Gonzalez V."/>
        </authorList>
    </citation>
    <scope>NUCLEOTIDE SEQUENCE [LARGE SCALE GENOMIC DNA]</scope>
    <source>
        <strain evidence="2 3">R602</strain>
    </source>
</reference>
<sequence>MAVRHEVENLIRRGNIFYWRPRIPAAFVHCRPGSRLSLSLHCSDHRKAQIIGRKLNTRLAELKMNSKDAMTTKQQLQILFEHERDKELERAGSCHSAVGQSLAYIPLRRSPHVGRLRATTDFQKPSPRAPMMRAIDKGLVNSRSVSFW</sequence>
<dbReference type="KEGG" id="rga:RGR602_CH00845"/>
<gene>
    <name evidence="2" type="ORF">RGR602_CH00845</name>
</gene>
<evidence type="ECO:0000259" key="1">
    <source>
        <dbReference type="Pfam" id="PF20172"/>
    </source>
</evidence>
<accession>A0A0B4X0X6</accession>
<dbReference type="InterPro" id="IPR046668">
    <property type="entry name" value="DUF6538"/>
</dbReference>
<dbReference type="Pfam" id="PF20172">
    <property type="entry name" value="DUF6538"/>
    <property type="match status" value="1"/>
</dbReference>
<dbReference type="Proteomes" id="UP000031368">
    <property type="component" value="Chromosome"/>
</dbReference>